<keyword evidence="3" id="KW-1185">Reference proteome</keyword>
<dbReference type="RefSeq" id="XP_023932992.1">
    <property type="nucleotide sequence ID" value="XM_024077224.1"/>
</dbReference>
<dbReference type="Gene3D" id="2.60.120.260">
    <property type="entry name" value="Galactose-binding domain-like"/>
    <property type="match status" value="1"/>
</dbReference>
<evidence type="ECO:0000313" key="3">
    <source>
        <dbReference type="Proteomes" id="UP000085678"/>
    </source>
</evidence>
<dbReference type="STRING" id="7574.A0A2R2MSL4"/>
<dbReference type="SUPFAM" id="SSF69322">
    <property type="entry name" value="Tricorn protease domain 2"/>
    <property type="match status" value="1"/>
</dbReference>
<name>A0A2R2MSL4_LINAN</name>
<dbReference type="PROSITE" id="PS51233">
    <property type="entry name" value="VWFD"/>
    <property type="match status" value="1"/>
</dbReference>
<evidence type="ECO:0000313" key="4">
    <source>
        <dbReference type="RefSeq" id="XP_023932992.1"/>
    </source>
</evidence>
<dbReference type="OrthoDB" id="10001041at2759"/>
<dbReference type="Pfam" id="PF26129">
    <property type="entry name" value="Vwde"/>
    <property type="match status" value="1"/>
</dbReference>
<accession>A0A2R2MSL4</accession>
<reference evidence="4" key="1">
    <citation type="submission" date="2025-08" db="UniProtKB">
        <authorList>
            <consortium name="RefSeq"/>
        </authorList>
    </citation>
    <scope>IDENTIFICATION</scope>
    <source>
        <tissue evidence="4">Gonads</tissue>
    </source>
</reference>
<evidence type="ECO:0000256" key="1">
    <source>
        <dbReference type="SAM" id="SignalP"/>
    </source>
</evidence>
<dbReference type="InterPro" id="IPR001846">
    <property type="entry name" value="VWF_type-D"/>
</dbReference>
<proteinExistence type="predicted"/>
<protein>
    <submittedName>
        <fullName evidence="4">Uncharacterized protein LOC106162257</fullName>
    </submittedName>
</protein>
<dbReference type="GeneID" id="106162257"/>
<sequence>MAASRSAVCQGGHLVFLTLVTFWTFKYCVISVTCEVTSPEVTSRVSYLSEDANTWYIHEECADTPLITRICNPDSNSSLTIAAFCPVTSDIYLYNFTTKTTVRRINVLDSIGAYDSSQTSAFEFSPNCKFMFSARQNVGLLIFEDDESNPIRRLHIADGNQIIDHKISADSDRVYILEDRHPNMTLKCIDLRNQLSTSESLRFCDGDCSLQFHFYRVVVNAQNTRLYVLPTGDTRTKIIIFDISAPFCATRFLEIKRYFEVASFAFPTKELNRIIVDSGHVLQSSDVSGSDLEGRGYVNSSTTPYKWLVQSPEPPHYVYGFKSGDNEHIHVYSWPYLNGLQSKEIHVIPNTHLSSTELVSMEIMRHSNHGGYIVAMLGRCKTPDGLYWVRVSVEPLPVPEASLLYDSNVAVSVWRHPGDHITTILSTSSNERKDILYDQHAACLHDGGLFIGLRYAELHLVNTTSHDIHIIQLPLPGLKITVNDNCSLVAVIHNSYVSTFHLTASPRRVASNSTYPVPSYDSWNAVIRGRHIFIFPKHGNASNPYLVNFWRLDSVSGIVSAQGGPLRGSPTCYLHPNQIWLYCPTMQQAPRYLYKFEINSSGDLSLLDKKIAISVCQPIWFEHSGQNIYCSSGAVLDASSSTKEDLQKQFSLDEYSDFTSFAETQDNTLLALKDDMAAVLVYNTTGGQLEGAIQLPLTADCRFAPPYFTFDAVYSSDDSGLTVVVVTRKEQLYSLRYNGIGRTLVVAAILGNGSVEQDPIHVVRRRQKYFPHRLCGIAFYNMFEEHGVPGDAGPNVIAIAMSATFFTLLMSIGAFCLGYRKRRKEAAAAARNTGSSDTGHIGNFFTWRYNDDWYYECQFPGEHVLYKHKSLPLQVNAFFQTCRNNNEPPFCNCGVAVKSENDVFIIDYCRQTGIQGRIAMIGCERETMRIEQLDDGRLYKIHLPTGGHVEAQVFNPGPNAAINHIHIYASTLDYSNTLGLCGTLNFDPTDDFHDGTGSSIGNERQFREAWRVKGSKESLYTGTGETGRKGFPYCTCNEDRVANCSYINNVQSCADEKQDITKAQYGRCRQRRDDPEGSDYILEERTFLEEDYDPSNTSFTWKNGWTEESSRAFCTSYIVDRTTGEAAALMNNLDEGALIDGCVADILMTGGTEWAEYTRDAFVATIAAELAKNVSLWAVENGSSVAVPPAAIAAALCPRNCSGHGVCSNGTCTCADSYYGYDCSMDINAAPVCLELPSAGLCDERSRPCRKTPVYCSSFIKSVAVTCKFKHFKVTIAAVIPSSTYSETTAEFIHLQEVMCPLPHTLSRKKRAAIPTVPQETVLAEGYEVSVSNNAQNFSEPKYLLVYDSKCVDCNSTFNCSLKGETCIIGGICYVANETNPNNPCQRCDPAYDAVGWFTQATSCSIDGVCYPDGNIRPGVSCQYCDFNKNENEWTVKVRRNLRY</sequence>
<dbReference type="InterPro" id="IPR058727">
    <property type="entry name" value="Helical_Vwde"/>
</dbReference>
<evidence type="ECO:0000259" key="2">
    <source>
        <dbReference type="PROSITE" id="PS51233"/>
    </source>
</evidence>
<feature type="domain" description="VWFD" evidence="2">
    <location>
        <begin position="830"/>
        <end position="1019"/>
    </location>
</feature>
<organism evidence="3 4">
    <name type="scientific">Lingula anatina</name>
    <name type="common">Brachiopod</name>
    <name type="synonym">Lingula unguis</name>
    <dbReference type="NCBI Taxonomy" id="7574"/>
    <lineage>
        <taxon>Eukaryota</taxon>
        <taxon>Metazoa</taxon>
        <taxon>Spiralia</taxon>
        <taxon>Lophotrochozoa</taxon>
        <taxon>Brachiopoda</taxon>
        <taxon>Linguliformea</taxon>
        <taxon>Lingulata</taxon>
        <taxon>Lingulida</taxon>
        <taxon>Linguloidea</taxon>
        <taxon>Lingulidae</taxon>
        <taxon>Lingula</taxon>
    </lineage>
</organism>
<feature type="chain" id="PRO_5015189894" evidence="1">
    <location>
        <begin position="32"/>
        <end position="1444"/>
    </location>
</feature>
<dbReference type="InParanoid" id="A0A2R2MSL4"/>
<dbReference type="Proteomes" id="UP000085678">
    <property type="component" value="Unplaced"/>
</dbReference>
<keyword evidence="1" id="KW-0732">Signal</keyword>
<gene>
    <name evidence="4" type="primary">LOC106162257</name>
</gene>
<feature type="signal peptide" evidence="1">
    <location>
        <begin position="1"/>
        <end position="31"/>
    </location>
</feature>
<dbReference type="KEGG" id="lak:106162257"/>